<keyword evidence="1 2" id="KW-0597">Phosphoprotein</keyword>
<dbReference type="CDD" id="cd17546">
    <property type="entry name" value="REC_hyHK_CKI1_RcsC-like"/>
    <property type="match status" value="1"/>
</dbReference>
<dbReference type="SUPFAM" id="SSF55781">
    <property type="entry name" value="GAF domain-like"/>
    <property type="match status" value="1"/>
</dbReference>
<gene>
    <name evidence="7" type="ORF">E8E13_010734</name>
</gene>
<dbReference type="SUPFAM" id="SSF55874">
    <property type="entry name" value="ATPase domain of HSP90 chaperone/DNA topoisomerase II/histidine kinase"/>
    <property type="match status" value="1"/>
</dbReference>
<proteinExistence type="predicted"/>
<evidence type="ECO:0000313" key="8">
    <source>
        <dbReference type="Proteomes" id="UP000801428"/>
    </source>
</evidence>
<dbReference type="Proteomes" id="UP000801428">
    <property type="component" value="Unassembled WGS sequence"/>
</dbReference>
<feature type="compositionally biased region" description="Low complexity" evidence="3">
    <location>
        <begin position="855"/>
        <end position="872"/>
    </location>
</feature>
<dbReference type="PROSITE" id="PS50109">
    <property type="entry name" value="HIS_KIN"/>
    <property type="match status" value="1"/>
</dbReference>
<dbReference type="GO" id="GO:0016772">
    <property type="term" value="F:transferase activity, transferring phosphorus-containing groups"/>
    <property type="evidence" value="ECO:0007669"/>
    <property type="project" value="InterPro"/>
</dbReference>
<evidence type="ECO:0000259" key="6">
    <source>
        <dbReference type="PROSITE" id="PS50110"/>
    </source>
</evidence>
<dbReference type="EMBL" id="SWKU01000004">
    <property type="protein sequence ID" value="KAF3007840.1"/>
    <property type="molecule type" value="Genomic_DNA"/>
</dbReference>
<evidence type="ECO:0000256" key="2">
    <source>
        <dbReference type="PROSITE-ProRule" id="PRU00169"/>
    </source>
</evidence>
<evidence type="ECO:0000259" key="5">
    <source>
        <dbReference type="PROSITE" id="PS50109"/>
    </source>
</evidence>
<dbReference type="PROSITE" id="PS50110">
    <property type="entry name" value="RESPONSE_REGULATORY"/>
    <property type="match status" value="1"/>
</dbReference>
<dbReference type="InterPro" id="IPR001789">
    <property type="entry name" value="Sig_transdc_resp-reg_receiver"/>
</dbReference>
<dbReference type="AlphaFoldDB" id="A0A9P4WE79"/>
<feature type="modified residue" description="4-aspartylphosphate" evidence="2">
    <location>
        <position position="778"/>
    </location>
</feature>
<dbReference type="SMART" id="SM00387">
    <property type="entry name" value="HATPase_c"/>
    <property type="match status" value="1"/>
</dbReference>
<dbReference type="InterPro" id="IPR003594">
    <property type="entry name" value="HATPase_dom"/>
</dbReference>
<dbReference type="Pfam" id="PF00072">
    <property type="entry name" value="Response_reg"/>
    <property type="match status" value="1"/>
</dbReference>
<keyword evidence="8" id="KW-1185">Reference proteome</keyword>
<dbReference type="PANTHER" id="PTHR43719:SF11">
    <property type="entry name" value="HISTIDINE KINASE_RESPONSE REGULATOR, PUTATIVE-RELATED"/>
    <property type="match status" value="1"/>
</dbReference>
<dbReference type="Gene3D" id="3.30.565.10">
    <property type="entry name" value="Histidine kinase-like ATPase, C-terminal domain"/>
    <property type="match status" value="1"/>
</dbReference>
<name>A0A9P4WE79_CURKU</name>
<dbReference type="InterPro" id="IPR050956">
    <property type="entry name" value="2C_system_His_kinase"/>
</dbReference>
<organism evidence="7 8">
    <name type="scientific">Curvularia kusanoi</name>
    <name type="common">Cochliobolus kusanoi</name>
    <dbReference type="NCBI Taxonomy" id="90978"/>
    <lineage>
        <taxon>Eukaryota</taxon>
        <taxon>Fungi</taxon>
        <taxon>Dikarya</taxon>
        <taxon>Ascomycota</taxon>
        <taxon>Pezizomycotina</taxon>
        <taxon>Dothideomycetes</taxon>
        <taxon>Pleosporomycetidae</taxon>
        <taxon>Pleosporales</taxon>
        <taxon>Pleosporineae</taxon>
        <taxon>Pleosporaceae</taxon>
        <taxon>Curvularia</taxon>
    </lineage>
</organism>
<evidence type="ECO:0000313" key="7">
    <source>
        <dbReference type="EMBL" id="KAF3007840.1"/>
    </source>
</evidence>
<reference evidence="7" key="1">
    <citation type="submission" date="2019-04" db="EMBL/GenBank/DDBJ databases">
        <title>Sequencing of skin fungus with MAO and IRED activity.</title>
        <authorList>
            <person name="Marsaioli A.J."/>
            <person name="Bonatto J.M.C."/>
            <person name="Reis Junior O."/>
        </authorList>
    </citation>
    <scope>NUCLEOTIDE SEQUENCE</scope>
    <source>
        <strain evidence="7">30M1</strain>
    </source>
</reference>
<dbReference type="InterPro" id="IPR004358">
    <property type="entry name" value="Sig_transdc_His_kin-like_C"/>
</dbReference>
<feature type="domain" description="Response regulatory" evidence="6">
    <location>
        <begin position="727"/>
        <end position="848"/>
    </location>
</feature>
<dbReference type="SUPFAM" id="SSF52172">
    <property type="entry name" value="CheY-like"/>
    <property type="match status" value="1"/>
</dbReference>
<protein>
    <submittedName>
        <fullName evidence="7">Uncharacterized protein</fullName>
    </submittedName>
</protein>
<comment type="caution">
    <text evidence="7">The sequence shown here is derived from an EMBL/GenBank/DDBJ whole genome shotgun (WGS) entry which is preliminary data.</text>
</comment>
<dbReference type="InterPro" id="IPR036890">
    <property type="entry name" value="HATPase_C_sf"/>
</dbReference>
<keyword evidence="4" id="KW-0472">Membrane</keyword>
<dbReference type="Pfam" id="PF02518">
    <property type="entry name" value="HATPase_c"/>
    <property type="match status" value="1"/>
</dbReference>
<dbReference type="Gene3D" id="3.30.450.40">
    <property type="match status" value="1"/>
</dbReference>
<dbReference type="Gene3D" id="3.40.50.2300">
    <property type="match status" value="1"/>
</dbReference>
<feature type="transmembrane region" description="Helical" evidence="4">
    <location>
        <begin position="169"/>
        <end position="188"/>
    </location>
</feature>
<evidence type="ECO:0000256" key="3">
    <source>
        <dbReference type="SAM" id="MobiDB-lite"/>
    </source>
</evidence>
<feature type="region of interest" description="Disordered" evidence="3">
    <location>
        <begin position="848"/>
        <end position="872"/>
    </location>
</feature>
<evidence type="ECO:0000256" key="1">
    <source>
        <dbReference type="ARBA" id="ARBA00022553"/>
    </source>
</evidence>
<keyword evidence="4" id="KW-0812">Transmembrane</keyword>
<dbReference type="PRINTS" id="PR00344">
    <property type="entry name" value="BCTRLSENSOR"/>
</dbReference>
<feature type="domain" description="Histidine kinase" evidence="5">
    <location>
        <begin position="362"/>
        <end position="471"/>
    </location>
</feature>
<accession>A0A9P4WE79</accession>
<dbReference type="InterPro" id="IPR011006">
    <property type="entry name" value="CheY-like_superfamily"/>
</dbReference>
<dbReference type="InterPro" id="IPR005467">
    <property type="entry name" value="His_kinase_dom"/>
</dbReference>
<feature type="region of interest" description="Disordered" evidence="3">
    <location>
        <begin position="639"/>
        <end position="663"/>
    </location>
</feature>
<dbReference type="GO" id="GO:0000160">
    <property type="term" value="P:phosphorelay signal transduction system"/>
    <property type="evidence" value="ECO:0007669"/>
    <property type="project" value="InterPro"/>
</dbReference>
<dbReference type="InterPro" id="IPR029016">
    <property type="entry name" value="GAF-like_dom_sf"/>
</dbReference>
<dbReference type="PANTHER" id="PTHR43719">
    <property type="entry name" value="TWO-COMPONENT HISTIDINE KINASE"/>
    <property type="match status" value="1"/>
</dbReference>
<dbReference type="SMART" id="SM00448">
    <property type="entry name" value="REC"/>
    <property type="match status" value="1"/>
</dbReference>
<evidence type="ECO:0000256" key="4">
    <source>
        <dbReference type="SAM" id="Phobius"/>
    </source>
</evidence>
<sequence length="872" mass="94846">MSRQPRVKSRSEERREREVLQYVAAYQHLPRLEELDAGPELSHLPLDHKAQRSTDSTLTALCQLAALRMNAQRALVSLIDGQRQYVLAEATPRTPLRSSSGVKADGKNDLWLGSVSIPRSWGVCEQVLGLALDGANAPVGAGSSVIINEDLLQSSPHAQRTYVRDGPRVRFYAGAALIGINGGIVGALCVFGDQPRPGGVPAEDVIYLEDLATTVTEYLGTYTVKDRFRRGEKLTRGLISFAEGASGLLPLDQNKQSDHVLYSPVATTSSSVGSTTLPASLPDAQAQTDLVRSVGTVDVTSATSQVPASSSLQDLAWQEKEHIPTKSDTTRASATRNTSLRALQDTILPANSRDMFKLGSWKRTVMNLFGNALKYTHSGHIIISLHAAHSPKPTGSASTITLTVTDTGAGMSPSFLANKAFQPFSQENTHSSGVGLGLSIVRQIIETKGGKIEVKSDPSGTRMTIKLSLTKPEKNPPTLTRRIDYQSWLPRLQGRKICILHRPVTDQDNLDEPQNSQGLAKFTHALTTTLANHLKMDVVQTTKWLGNDTDLVICPEPSFDYLASIRDKRIALDAAKAPVTIFVALDALEAATLRSDVRVQNKESVVEIITQPLGPFKLAYVLNKCLDRFQDRDENVLRSGSTPHVEFPRPLSSSPTQSMSYSPAPADMPPLLDQPYWQQTEKSVAPAASNPLGISMSALRSPNAERHVLPIHSESTIPNAAINKTTTILITDDNVVNRRLLVAYMKKNNLDYVEAENGLEALRTYQSASVQFDAILMDMSMPVMDGVAATRAIRQYEKEYKIPRCYIMALTGLASASAKLEAWNAGIDHFMTKPINFKALTASLSKAKAKRDGNENTTEAPATTPAPTSSES</sequence>
<keyword evidence="4" id="KW-1133">Transmembrane helix</keyword>
<dbReference type="OrthoDB" id="303614at2759"/>
<feature type="compositionally biased region" description="Low complexity" evidence="3">
    <location>
        <begin position="650"/>
        <end position="663"/>
    </location>
</feature>